<dbReference type="GO" id="GO:1990745">
    <property type="term" value="C:EARP complex"/>
    <property type="evidence" value="ECO:0007669"/>
    <property type="project" value="TreeGrafter"/>
</dbReference>
<keyword evidence="2" id="KW-0653">Protein transport</keyword>
<dbReference type="GO" id="GO:0032456">
    <property type="term" value="P:endocytic recycling"/>
    <property type="evidence" value="ECO:0007669"/>
    <property type="project" value="TreeGrafter"/>
</dbReference>
<evidence type="ECO:0000313" key="5">
    <source>
        <dbReference type="Proteomes" id="UP001174997"/>
    </source>
</evidence>
<keyword evidence="2" id="KW-0333">Golgi apparatus</keyword>
<dbReference type="AlphaFoldDB" id="A0AA39ZM43"/>
<dbReference type="GO" id="GO:0006869">
    <property type="term" value="P:lipid transport"/>
    <property type="evidence" value="ECO:0007669"/>
    <property type="project" value="UniProtKB-UniRule"/>
</dbReference>
<evidence type="ECO:0000256" key="2">
    <source>
        <dbReference type="RuleBase" id="RU368010"/>
    </source>
</evidence>
<dbReference type="GO" id="GO:0048193">
    <property type="term" value="P:Golgi vesicle transport"/>
    <property type="evidence" value="ECO:0007669"/>
    <property type="project" value="TreeGrafter"/>
</dbReference>
<dbReference type="GO" id="GO:0042147">
    <property type="term" value="P:retrograde transport, endosome to Golgi"/>
    <property type="evidence" value="ECO:0007669"/>
    <property type="project" value="UniProtKB-UniRule"/>
</dbReference>
<name>A0AA39ZM43_9PEZI</name>
<proteinExistence type="inferred from homology"/>
<dbReference type="PANTHER" id="PTHR15954">
    <property type="entry name" value="VACUOLAR PROTEIN SORTING-ASSOCIATED PROTEIN 51 HOMOLOG"/>
    <property type="match status" value="1"/>
</dbReference>
<dbReference type="Pfam" id="PF08700">
    <property type="entry name" value="VPS51_Exo84_N"/>
    <property type="match status" value="1"/>
</dbReference>
<comment type="subunit">
    <text evidence="2">Component of the Golgi-associated retrograde protein (GARP) complex.</text>
</comment>
<dbReference type="Proteomes" id="UP001174997">
    <property type="component" value="Unassembled WGS sequence"/>
</dbReference>
<feature type="region of interest" description="Disordered" evidence="3">
    <location>
        <begin position="201"/>
        <end position="221"/>
    </location>
</feature>
<comment type="function">
    <text evidence="2">Acts as component of the GARP complex that is involved in retrograde transport from early and late endosomes to the trans-Golgi network (TGN).</text>
</comment>
<dbReference type="GO" id="GO:0007030">
    <property type="term" value="P:Golgi organization"/>
    <property type="evidence" value="ECO:0007669"/>
    <property type="project" value="UniProtKB-UniRule"/>
</dbReference>
<gene>
    <name evidence="4" type="ORF">QBC41DRAFT_342852</name>
</gene>
<dbReference type="GO" id="GO:0015031">
    <property type="term" value="P:protein transport"/>
    <property type="evidence" value="ECO:0007669"/>
    <property type="project" value="UniProtKB-UniRule"/>
</dbReference>
<dbReference type="PANTHER" id="PTHR15954:SF4">
    <property type="entry name" value="VACUOLAR PROTEIN SORTING-ASSOCIATED PROTEIN 51 HOMOLOG"/>
    <property type="match status" value="1"/>
</dbReference>
<comment type="subcellular location">
    <subcellularLocation>
        <location evidence="2">Golgi apparatus</location>
        <location evidence="2">trans-Golgi network</location>
    </subcellularLocation>
</comment>
<evidence type="ECO:0000313" key="4">
    <source>
        <dbReference type="EMBL" id="KAK0673647.1"/>
    </source>
</evidence>
<comment type="caution">
    <text evidence="4">The sequence shown here is derived from an EMBL/GenBank/DDBJ whole genome shotgun (WGS) entry which is preliminary data.</text>
</comment>
<reference evidence="4" key="1">
    <citation type="submission" date="2023-06" db="EMBL/GenBank/DDBJ databases">
        <title>Genome-scale phylogeny and comparative genomics of the fungal order Sordariales.</title>
        <authorList>
            <consortium name="Lawrence Berkeley National Laboratory"/>
            <person name="Hensen N."/>
            <person name="Bonometti L."/>
            <person name="Westerberg I."/>
            <person name="Brannstrom I.O."/>
            <person name="Guillou S."/>
            <person name="Cros-Aarteil S."/>
            <person name="Calhoun S."/>
            <person name="Haridas S."/>
            <person name="Kuo A."/>
            <person name="Mondo S."/>
            <person name="Pangilinan J."/>
            <person name="Riley R."/>
            <person name="Labutti K."/>
            <person name="Andreopoulos B."/>
            <person name="Lipzen A."/>
            <person name="Chen C."/>
            <person name="Yanf M."/>
            <person name="Daum C."/>
            <person name="Ng V."/>
            <person name="Clum A."/>
            <person name="Steindorff A."/>
            <person name="Ohm R."/>
            <person name="Martin F."/>
            <person name="Silar P."/>
            <person name="Natvig D."/>
            <person name="Lalanne C."/>
            <person name="Gautier V."/>
            <person name="Ament-Velasquez S.L."/>
            <person name="Kruys A."/>
            <person name="Hutchinson M.I."/>
            <person name="Powell A.J."/>
            <person name="Barry K."/>
            <person name="Miller A.N."/>
            <person name="Grigoriev I.V."/>
            <person name="Debuchy R."/>
            <person name="Gladieux P."/>
            <person name="Thoren M.H."/>
            <person name="Johannesson H."/>
        </authorList>
    </citation>
    <scope>NUCLEOTIDE SEQUENCE</scope>
    <source>
        <strain evidence="4">CBS 307.81</strain>
    </source>
</reference>
<evidence type="ECO:0000256" key="3">
    <source>
        <dbReference type="SAM" id="MobiDB-lite"/>
    </source>
</evidence>
<feature type="region of interest" description="Disordered" evidence="3">
    <location>
        <begin position="1"/>
        <end position="109"/>
    </location>
</feature>
<dbReference type="InterPro" id="IPR014812">
    <property type="entry name" value="Vps51"/>
</dbReference>
<feature type="compositionally biased region" description="Low complexity" evidence="3">
    <location>
        <begin position="73"/>
        <end position="90"/>
    </location>
</feature>
<organism evidence="4 5">
    <name type="scientific">Cercophora samala</name>
    <dbReference type="NCBI Taxonomy" id="330535"/>
    <lineage>
        <taxon>Eukaryota</taxon>
        <taxon>Fungi</taxon>
        <taxon>Dikarya</taxon>
        <taxon>Ascomycota</taxon>
        <taxon>Pezizomycotina</taxon>
        <taxon>Sordariomycetes</taxon>
        <taxon>Sordariomycetidae</taxon>
        <taxon>Sordariales</taxon>
        <taxon>Lasiosphaeriaceae</taxon>
        <taxon>Cercophora</taxon>
    </lineage>
</organism>
<dbReference type="GO" id="GO:0000938">
    <property type="term" value="C:GARP complex"/>
    <property type="evidence" value="ECO:0007669"/>
    <property type="project" value="UniProtKB-UniRule"/>
</dbReference>
<evidence type="ECO:0000256" key="1">
    <source>
        <dbReference type="ARBA" id="ARBA00006080"/>
    </source>
</evidence>
<dbReference type="GO" id="GO:0016020">
    <property type="term" value="C:membrane"/>
    <property type="evidence" value="ECO:0007669"/>
    <property type="project" value="TreeGrafter"/>
</dbReference>
<keyword evidence="2" id="KW-0445">Lipid transport</keyword>
<feature type="compositionally biased region" description="Low complexity" evidence="3">
    <location>
        <begin position="16"/>
        <end position="50"/>
    </location>
</feature>
<comment type="similarity">
    <text evidence="1 2">Belongs to the VPS51 family.</text>
</comment>
<protein>
    <recommendedName>
        <fullName evidence="2">Vacuolar protein sorting-associated protein 51 homolog</fullName>
    </recommendedName>
</protein>
<sequence>MSTIATPRDPTPRRIPSSSALYTPSSSARPSLDNTSLPSSPNLSIPTTTNPNPPPKRNRAALREYYNLRSAQSQSLPSITTTSPSPSSSSYLDNNNHPPTTPASILDSPSFTPQTYLPSLLESSSLSSLLTTYTRLLSEIRALDAEKKALVYDNYSKLITATETIRKMRTTMDPLNPMAGTIDLVVGRVYDMARGLREEMRGHVDEEKQRRDREESTKRKRTRELVREVYRGMERMRGFMQQGQREQAEKEWELPRRLLVKWKEMGVGGDEVGELLREGDGILRGEGMGEDEGGSN</sequence>
<keyword evidence="5" id="KW-1185">Reference proteome</keyword>
<dbReference type="EMBL" id="JAULSY010000005">
    <property type="protein sequence ID" value="KAK0673647.1"/>
    <property type="molecule type" value="Genomic_DNA"/>
</dbReference>
<dbReference type="GO" id="GO:0005829">
    <property type="term" value="C:cytosol"/>
    <property type="evidence" value="ECO:0007669"/>
    <property type="project" value="GOC"/>
</dbReference>
<accession>A0AA39ZM43</accession>
<keyword evidence="2" id="KW-0813">Transport</keyword>